<feature type="transmembrane region" description="Helical" evidence="3">
    <location>
        <begin position="84"/>
        <end position="102"/>
    </location>
</feature>
<keyword evidence="3" id="KW-0812">Transmembrane</keyword>
<dbReference type="GO" id="GO:0016787">
    <property type="term" value="F:hydrolase activity"/>
    <property type="evidence" value="ECO:0007669"/>
    <property type="project" value="UniProtKB-KW"/>
</dbReference>
<feature type="transmembrane region" description="Helical" evidence="3">
    <location>
        <begin position="6"/>
        <end position="21"/>
    </location>
</feature>
<protein>
    <submittedName>
        <fullName evidence="5">A24 family peptidase</fullName>
        <ecNumber evidence="5">3.4.23.-</ecNumber>
    </submittedName>
</protein>
<evidence type="ECO:0000256" key="2">
    <source>
        <dbReference type="SAM" id="MobiDB-lite"/>
    </source>
</evidence>
<dbReference type="Gene3D" id="1.20.120.1220">
    <property type="match status" value="1"/>
</dbReference>
<keyword evidence="5" id="KW-0378">Hydrolase</keyword>
<gene>
    <name evidence="5" type="ORF">VSH64_02995</name>
</gene>
<dbReference type="InterPro" id="IPR050882">
    <property type="entry name" value="Prepilin_peptidase/N-MTase"/>
</dbReference>
<keyword evidence="3" id="KW-1133">Transmembrane helix</keyword>
<evidence type="ECO:0000313" key="6">
    <source>
        <dbReference type="Proteomes" id="UP001330812"/>
    </source>
</evidence>
<dbReference type="Proteomes" id="UP001330812">
    <property type="component" value="Chromosome"/>
</dbReference>
<accession>A0ABZ1I9K0</accession>
<keyword evidence="6" id="KW-1185">Reference proteome</keyword>
<dbReference type="InterPro" id="IPR000045">
    <property type="entry name" value="Prepilin_IV_endopep_pep"/>
</dbReference>
<proteinExistence type="inferred from homology"/>
<reference evidence="5 6" key="1">
    <citation type="journal article" date="2015" name="Int. J. Syst. Evol. Microbiol.">
        <title>Amycolatopsis rhabdoformis sp. nov., an actinomycete isolated from a tropical forest soil.</title>
        <authorList>
            <person name="Souza W.R."/>
            <person name="Silva R.E."/>
            <person name="Goodfellow M."/>
            <person name="Busarakam K."/>
            <person name="Figueiro F.S."/>
            <person name="Ferreira D."/>
            <person name="Rodrigues-Filho E."/>
            <person name="Moraes L.A.B."/>
            <person name="Zucchi T.D."/>
        </authorList>
    </citation>
    <scope>NUCLEOTIDE SEQUENCE [LARGE SCALE GENOMIC DNA]</scope>
    <source>
        <strain evidence="5 6">NCIMB 14900</strain>
    </source>
</reference>
<dbReference type="EC" id="3.4.23.-" evidence="5"/>
<evidence type="ECO:0000313" key="5">
    <source>
        <dbReference type="EMBL" id="WSE31092.1"/>
    </source>
</evidence>
<evidence type="ECO:0000256" key="1">
    <source>
        <dbReference type="ARBA" id="ARBA00005801"/>
    </source>
</evidence>
<name>A0ABZ1I9K0_9PSEU</name>
<dbReference type="PANTHER" id="PTHR30487:SF0">
    <property type="entry name" value="PREPILIN LEADER PEPTIDASE_N-METHYLTRANSFERASE-RELATED"/>
    <property type="match status" value="1"/>
</dbReference>
<feature type="domain" description="Prepilin type IV endopeptidase peptidase" evidence="4">
    <location>
        <begin position="69"/>
        <end position="167"/>
    </location>
</feature>
<dbReference type="Pfam" id="PF01478">
    <property type="entry name" value="Peptidase_A24"/>
    <property type="match status" value="1"/>
</dbReference>
<evidence type="ECO:0000256" key="3">
    <source>
        <dbReference type="SAM" id="Phobius"/>
    </source>
</evidence>
<sequence>MSWGFVVAGAAVVPLLVWLLKKADAPVSVVGAVGLVVGGLVVVAWRWGSGAWAPWWWPVPWLLTVVGGPLSLADVRHRRLPDVLTLPAYPAMAAAVALGALTGGGPAILTDAAAGALVFGGAHLAVHRALPGRMGAGDVKLAGVLGAVLGVLGWASTAFAAVAAAAMSAALGVRLQAAARTPRTAGLGGVARLSAIVESEAPAWSSAPDAPPKPAGPSTPNRPLTPARRPLHHGVPHGPALLLATWICAVFPGAASGVAPS</sequence>
<feature type="region of interest" description="Disordered" evidence="2">
    <location>
        <begin position="203"/>
        <end position="231"/>
    </location>
</feature>
<feature type="transmembrane region" description="Helical" evidence="3">
    <location>
        <begin position="54"/>
        <end position="72"/>
    </location>
</feature>
<dbReference type="EMBL" id="CP142149">
    <property type="protein sequence ID" value="WSE31092.1"/>
    <property type="molecule type" value="Genomic_DNA"/>
</dbReference>
<evidence type="ECO:0000259" key="4">
    <source>
        <dbReference type="Pfam" id="PF01478"/>
    </source>
</evidence>
<keyword evidence="3" id="KW-0472">Membrane</keyword>
<feature type="transmembrane region" description="Helical" evidence="3">
    <location>
        <begin position="142"/>
        <end position="166"/>
    </location>
</feature>
<feature type="transmembrane region" description="Helical" evidence="3">
    <location>
        <begin position="28"/>
        <end position="48"/>
    </location>
</feature>
<comment type="similarity">
    <text evidence="1">Belongs to the peptidase A24 family.</text>
</comment>
<dbReference type="PANTHER" id="PTHR30487">
    <property type="entry name" value="TYPE 4 PREPILIN-LIKE PROTEINS LEADER PEPTIDE-PROCESSING ENZYME"/>
    <property type="match status" value="1"/>
</dbReference>
<organism evidence="5 6">
    <name type="scientific">Amycolatopsis rhabdoformis</name>
    <dbReference type="NCBI Taxonomy" id="1448059"/>
    <lineage>
        <taxon>Bacteria</taxon>
        <taxon>Bacillati</taxon>
        <taxon>Actinomycetota</taxon>
        <taxon>Actinomycetes</taxon>
        <taxon>Pseudonocardiales</taxon>
        <taxon>Pseudonocardiaceae</taxon>
        <taxon>Amycolatopsis</taxon>
    </lineage>
</organism>
<dbReference type="RefSeq" id="WP_326833904.1">
    <property type="nucleotide sequence ID" value="NZ_CP142149.1"/>
</dbReference>